<keyword evidence="1" id="KW-0732">Signal</keyword>
<proteinExistence type="predicted"/>
<feature type="signal peptide" evidence="1">
    <location>
        <begin position="1"/>
        <end position="18"/>
    </location>
</feature>
<dbReference type="InterPro" id="IPR050111">
    <property type="entry name" value="C-type_lectin/snaclec_domain"/>
</dbReference>
<name>A0ABD1F3L7_HYPHA</name>
<gene>
    <name evidence="3" type="ORF">ABEB36_004518</name>
</gene>
<dbReference type="Gene3D" id="3.10.100.10">
    <property type="entry name" value="Mannose-Binding Protein A, subunit A"/>
    <property type="match status" value="1"/>
</dbReference>
<feature type="chain" id="PRO_5044826015" description="C-type lectin domain-containing protein" evidence="1">
    <location>
        <begin position="19"/>
        <end position="158"/>
    </location>
</feature>
<dbReference type="AlphaFoldDB" id="A0ABD1F3L7"/>
<keyword evidence="4" id="KW-1185">Reference proteome</keyword>
<organism evidence="3 4">
    <name type="scientific">Hypothenemus hampei</name>
    <name type="common">Coffee berry borer</name>
    <dbReference type="NCBI Taxonomy" id="57062"/>
    <lineage>
        <taxon>Eukaryota</taxon>
        <taxon>Metazoa</taxon>
        <taxon>Ecdysozoa</taxon>
        <taxon>Arthropoda</taxon>
        <taxon>Hexapoda</taxon>
        <taxon>Insecta</taxon>
        <taxon>Pterygota</taxon>
        <taxon>Neoptera</taxon>
        <taxon>Endopterygota</taxon>
        <taxon>Coleoptera</taxon>
        <taxon>Polyphaga</taxon>
        <taxon>Cucujiformia</taxon>
        <taxon>Curculionidae</taxon>
        <taxon>Scolytinae</taxon>
        <taxon>Hypothenemus</taxon>
    </lineage>
</organism>
<dbReference type="PROSITE" id="PS50041">
    <property type="entry name" value="C_TYPE_LECTIN_2"/>
    <property type="match status" value="1"/>
</dbReference>
<dbReference type="Pfam" id="PF00059">
    <property type="entry name" value="Lectin_C"/>
    <property type="match status" value="1"/>
</dbReference>
<evidence type="ECO:0000313" key="3">
    <source>
        <dbReference type="EMBL" id="KAL1509841.1"/>
    </source>
</evidence>
<dbReference type="Proteomes" id="UP001566132">
    <property type="component" value="Unassembled WGS sequence"/>
</dbReference>
<dbReference type="InterPro" id="IPR001304">
    <property type="entry name" value="C-type_lectin-like"/>
</dbReference>
<dbReference type="EMBL" id="JBDJPC010000003">
    <property type="protein sequence ID" value="KAL1509841.1"/>
    <property type="molecule type" value="Genomic_DNA"/>
</dbReference>
<comment type="caution">
    <text evidence="3">The sequence shown here is derived from an EMBL/GenBank/DDBJ whole genome shotgun (WGS) entry which is preliminary data.</text>
</comment>
<feature type="domain" description="C-type lectin" evidence="2">
    <location>
        <begin position="28"/>
        <end position="156"/>
    </location>
</feature>
<evidence type="ECO:0000313" key="4">
    <source>
        <dbReference type="Proteomes" id="UP001566132"/>
    </source>
</evidence>
<sequence length="158" mass="18078">MAPLIFLVLTALFLVAESTPHGNVTGVIQLKKYYVITDYRTFVSAMLMCKILGMKMATVKNIDEQLLLKEAIDTYDLTESGYWIGAGTEIGNEDDFHWVETGVKLTYTNWGSLQPNFDFHDKYAGNCVRVGNYDKVNEPYKWQSVDCNIETYYICEIE</sequence>
<protein>
    <recommendedName>
        <fullName evidence="2">C-type lectin domain-containing protein</fullName>
    </recommendedName>
</protein>
<reference evidence="3 4" key="1">
    <citation type="submission" date="2024-05" db="EMBL/GenBank/DDBJ databases">
        <title>Genetic variation in Jamaican populations of the coffee berry borer (Hypothenemus hampei).</title>
        <authorList>
            <person name="Errbii M."/>
            <person name="Myrie A."/>
        </authorList>
    </citation>
    <scope>NUCLEOTIDE SEQUENCE [LARGE SCALE GENOMIC DNA]</scope>
    <source>
        <strain evidence="3">JA-Hopewell-2020-01-JO</strain>
        <tissue evidence="3">Whole body</tissue>
    </source>
</reference>
<evidence type="ECO:0000259" key="2">
    <source>
        <dbReference type="PROSITE" id="PS50041"/>
    </source>
</evidence>
<dbReference type="PANTHER" id="PTHR22803">
    <property type="entry name" value="MANNOSE, PHOSPHOLIPASE, LECTIN RECEPTOR RELATED"/>
    <property type="match status" value="1"/>
</dbReference>
<accession>A0ABD1F3L7</accession>
<dbReference type="CDD" id="cd00037">
    <property type="entry name" value="CLECT"/>
    <property type="match status" value="1"/>
</dbReference>
<dbReference type="InterPro" id="IPR016187">
    <property type="entry name" value="CTDL_fold"/>
</dbReference>
<dbReference type="SUPFAM" id="SSF56436">
    <property type="entry name" value="C-type lectin-like"/>
    <property type="match status" value="1"/>
</dbReference>
<dbReference type="SMART" id="SM00034">
    <property type="entry name" value="CLECT"/>
    <property type="match status" value="1"/>
</dbReference>
<dbReference type="InterPro" id="IPR016186">
    <property type="entry name" value="C-type_lectin-like/link_sf"/>
</dbReference>
<evidence type="ECO:0000256" key="1">
    <source>
        <dbReference type="SAM" id="SignalP"/>
    </source>
</evidence>